<dbReference type="GO" id="GO:0051082">
    <property type="term" value="F:unfolded protein binding"/>
    <property type="evidence" value="ECO:0007669"/>
    <property type="project" value="InterPro"/>
</dbReference>
<accession>A0A1D2ADE7</accession>
<keyword evidence="2" id="KW-0143">Chaperone</keyword>
<evidence type="ECO:0000313" key="4">
    <source>
        <dbReference type="EMBL" id="JAT77236.1"/>
    </source>
</evidence>
<evidence type="ECO:0000256" key="3">
    <source>
        <dbReference type="SAM" id="Coils"/>
    </source>
</evidence>
<dbReference type="EMBL" id="GDKF01001386">
    <property type="protein sequence ID" value="JAT77236.1"/>
    <property type="molecule type" value="Transcribed_RNA"/>
</dbReference>
<proteinExistence type="inferred from homology"/>
<dbReference type="GO" id="GO:0016272">
    <property type="term" value="C:prefoldin complex"/>
    <property type="evidence" value="ECO:0007669"/>
    <property type="project" value="InterPro"/>
</dbReference>
<dbReference type="Gene3D" id="1.10.287.370">
    <property type="match status" value="1"/>
</dbReference>
<dbReference type="PANTHER" id="PTHR21431">
    <property type="entry name" value="PREFOLDIN SUBUNIT 6"/>
    <property type="match status" value="1"/>
</dbReference>
<dbReference type="GO" id="GO:0051087">
    <property type="term" value="F:protein-folding chaperone binding"/>
    <property type="evidence" value="ECO:0007669"/>
    <property type="project" value="TreeGrafter"/>
</dbReference>
<name>A0A1D2ADE7_AUXPR</name>
<reference evidence="4" key="1">
    <citation type="submission" date="2015-08" db="EMBL/GenBank/DDBJ databases">
        <authorList>
            <person name="Babu N.S."/>
            <person name="Beckwith C.J."/>
            <person name="Beseler K.G."/>
            <person name="Brison A."/>
            <person name="Carone J.V."/>
            <person name="Caskin T.P."/>
            <person name="Diamond M."/>
            <person name="Durham M.E."/>
            <person name="Foxe J.M."/>
            <person name="Go M."/>
            <person name="Henderson B.A."/>
            <person name="Jones I.B."/>
            <person name="McGettigan J.A."/>
            <person name="Micheletti S.J."/>
            <person name="Nasrallah M.E."/>
            <person name="Ortiz D."/>
            <person name="Piller C.R."/>
            <person name="Privatt S.R."/>
            <person name="Schneider S.L."/>
            <person name="Sharp S."/>
            <person name="Smith T.C."/>
            <person name="Stanton J.D."/>
            <person name="Ullery H.E."/>
            <person name="Wilson R.J."/>
            <person name="Serrano M.G."/>
            <person name="Buck G."/>
            <person name="Lee V."/>
            <person name="Wang Y."/>
            <person name="Carvalho R."/>
            <person name="Voegtly L."/>
            <person name="Shi R."/>
            <person name="Duckworth R."/>
            <person name="Johnson A."/>
            <person name="Loviza R."/>
            <person name="Walstead R."/>
            <person name="Shah Z."/>
            <person name="Kiflezghi M."/>
            <person name="Wade K."/>
            <person name="Ball S.L."/>
            <person name="Bradley K.W."/>
            <person name="Asai D.J."/>
            <person name="Bowman C.A."/>
            <person name="Russell D.A."/>
            <person name="Pope W.H."/>
            <person name="Jacobs-Sera D."/>
            <person name="Hendrix R.W."/>
            <person name="Hatfull G.F."/>
        </authorList>
    </citation>
    <scope>NUCLEOTIDE SEQUENCE</scope>
</reference>
<evidence type="ECO:0000256" key="2">
    <source>
        <dbReference type="ARBA" id="ARBA00023186"/>
    </source>
</evidence>
<dbReference type="InterPro" id="IPR009053">
    <property type="entry name" value="Prefoldin"/>
</dbReference>
<gene>
    <name evidence="4" type="ORF">g.14492</name>
</gene>
<dbReference type="PANTHER" id="PTHR21431:SF0">
    <property type="entry name" value="PREFOLDIN SUBUNIT 6"/>
    <property type="match status" value="1"/>
</dbReference>
<dbReference type="GO" id="GO:0005737">
    <property type="term" value="C:cytoplasm"/>
    <property type="evidence" value="ECO:0007669"/>
    <property type="project" value="TreeGrafter"/>
</dbReference>
<evidence type="ECO:0008006" key="5">
    <source>
        <dbReference type="Google" id="ProtNLM"/>
    </source>
</evidence>
<organism evidence="4">
    <name type="scientific">Auxenochlorella protothecoides</name>
    <name type="common">Green microalga</name>
    <name type="synonym">Chlorella protothecoides</name>
    <dbReference type="NCBI Taxonomy" id="3075"/>
    <lineage>
        <taxon>Eukaryota</taxon>
        <taxon>Viridiplantae</taxon>
        <taxon>Chlorophyta</taxon>
        <taxon>core chlorophytes</taxon>
        <taxon>Trebouxiophyceae</taxon>
        <taxon>Chlorellales</taxon>
        <taxon>Chlorellaceae</taxon>
        <taxon>Auxenochlorella</taxon>
    </lineage>
</organism>
<dbReference type="AlphaFoldDB" id="A0A1D2ADE7"/>
<sequence>MDRANALQRELREEADAFQAIQQDVNKNHNARQQFLQQQNENEMVFKELEISGEEGAVYKLIGPALVRQDALEARANVKKRLEFIASELARLDSQLKALEEKQTRKHNQMIKLQQEAQRLQQQAVQTA</sequence>
<keyword evidence="3" id="KW-0175">Coiled coil</keyword>
<dbReference type="GO" id="GO:0009409">
    <property type="term" value="P:response to cold"/>
    <property type="evidence" value="ECO:0007669"/>
    <property type="project" value="UniProtKB-ARBA"/>
</dbReference>
<dbReference type="FunFam" id="1.10.287.370:FF:000003">
    <property type="entry name" value="Prefoldin subunit 6"/>
    <property type="match status" value="1"/>
</dbReference>
<comment type="similarity">
    <text evidence="1">Belongs to the prefoldin subunit beta family.</text>
</comment>
<protein>
    <recommendedName>
        <fullName evidence="5">Prefoldin subunit 6</fullName>
    </recommendedName>
</protein>
<dbReference type="CDD" id="cd23161">
    <property type="entry name" value="Prefoldin_6"/>
    <property type="match status" value="1"/>
</dbReference>
<dbReference type="GO" id="GO:0006457">
    <property type="term" value="P:protein folding"/>
    <property type="evidence" value="ECO:0007669"/>
    <property type="project" value="InterPro"/>
</dbReference>
<evidence type="ECO:0000256" key="1">
    <source>
        <dbReference type="ARBA" id="ARBA00008045"/>
    </source>
</evidence>
<dbReference type="GO" id="GO:0051131">
    <property type="term" value="P:chaperone-mediated protein complex assembly"/>
    <property type="evidence" value="ECO:0007669"/>
    <property type="project" value="TreeGrafter"/>
</dbReference>
<feature type="coiled-coil region" evidence="3">
    <location>
        <begin position="75"/>
        <end position="123"/>
    </location>
</feature>
<dbReference type="Pfam" id="PF01920">
    <property type="entry name" value="Prefoldin_2"/>
    <property type="match status" value="1"/>
</dbReference>
<dbReference type="InterPro" id="IPR002777">
    <property type="entry name" value="PFD_beta-like"/>
</dbReference>
<dbReference type="SUPFAM" id="SSF46579">
    <property type="entry name" value="Prefoldin"/>
    <property type="match status" value="1"/>
</dbReference>